<feature type="domain" description="Methyl-accepting transducer" evidence="6">
    <location>
        <begin position="85"/>
        <end position="264"/>
    </location>
</feature>
<evidence type="ECO:0000259" key="8">
    <source>
        <dbReference type="PROSITE" id="PS50972"/>
    </source>
</evidence>
<dbReference type="InterPro" id="IPR003660">
    <property type="entry name" value="HAMP_dom"/>
</dbReference>
<gene>
    <name evidence="9" type="ORF">JKJ07_12810</name>
</gene>
<dbReference type="PROSITE" id="PS50111">
    <property type="entry name" value="CHEMOTAXIS_TRANSDUC_2"/>
    <property type="match status" value="1"/>
</dbReference>
<dbReference type="InterPro" id="IPR000489">
    <property type="entry name" value="Pterin-binding_dom"/>
</dbReference>
<name>A0ABS1VNX3_9ACTN</name>
<dbReference type="Proteomes" id="UP000598996">
    <property type="component" value="Unassembled WGS sequence"/>
</dbReference>
<evidence type="ECO:0000256" key="3">
    <source>
        <dbReference type="ARBA" id="ARBA00023224"/>
    </source>
</evidence>
<dbReference type="InterPro" id="IPR004090">
    <property type="entry name" value="Chemotax_Me-accpt_rcpt"/>
</dbReference>
<dbReference type="SUPFAM" id="SSF58104">
    <property type="entry name" value="Methyl-accepting chemotaxis protein (MCP) signaling domain"/>
    <property type="match status" value="1"/>
</dbReference>
<proteinExistence type="inferred from homology"/>
<evidence type="ECO:0000259" key="7">
    <source>
        <dbReference type="PROSITE" id="PS50885"/>
    </source>
</evidence>
<accession>A0ABS1VNX3</accession>
<feature type="domain" description="HAMP" evidence="7">
    <location>
        <begin position="4"/>
        <end position="53"/>
    </location>
</feature>
<keyword evidence="2" id="KW-1133">Transmembrane helix</keyword>
<organism evidence="9 10">
    <name type="scientific">Paractinoplanes lichenicola</name>
    <dbReference type="NCBI Taxonomy" id="2802976"/>
    <lineage>
        <taxon>Bacteria</taxon>
        <taxon>Bacillati</taxon>
        <taxon>Actinomycetota</taxon>
        <taxon>Actinomycetes</taxon>
        <taxon>Micromonosporales</taxon>
        <taxon>Micromonosporaceae</taxon>
        <taxon>Paractinoplanes</taxon>
    </lineage>
</organism>
<keyword evidence="1" id="KW-0812">Transmembrane</keyword>
<dbReference type="Pfam" id="PF00015">
    <property type="entry name" value="MCPsignal"/>
    <property type="match status" value="1"/>
</dbReference>
<dbReference type="PANTHER" id="PTHR32089:SF112">
    <property type="entry name" value="LYSOZYME-LIKE PROTEIN-RELATED"/>
    <property type="match status" value="1"/>
</dbReference>
<dbReference type="Gene3D" id="1.10.287.950">
    <property type="entry name" value="Methyl-accepting chemotaxis protein"/>
    <property type="match status" value="1"/>
</dbReference>
<dbReference type="PROSITE" id="PS50885">
    <property type="entry name" value="HAMP"/>
    <property type="match status" value="1"/>
</dbReference>
<comment type="similarity">
    <text evidence="4">Belongs to the methyl-accepting chemotaxis (MCP) protein family.</text>
</comment>
<keyword evidence="3 5" id="KW-0807">Transducer</keyword>
<feature type="domain" description="Pterin-binding" evidence="8">
    <location>
        <begin position="222"/>
        <end position="295"/>
    </location>
</feature>
<evidence type="ECO:0000313" key="9">
    <source>
        <dbReference type="EMBL" id="MBL7255196.1"/>
    </source>
</evidence>
<reference evidence="9 10" key="1">
    <citation type="submission" date="2021-01" db="EMBL/GenBank/DDBJ databases">
        <title>Actinoplanes sp. nov. LDG1-01 isolated from lichen.</title>
        <authorList>
            <person name="Saeng-In P."/>
            <person name="Phongsopitanun W."/>
            <person name="Kanchanasin P."/>
            <person name="Yuki M."/>
            <person name="Kudo T."/>
            <person name="Ohkuma M."/>
            <person name="Tanasupawat S."/>
        </authorList>
    </citation>
    <scope>NUCLEOTIDE SEQUENCE [LARGE SCALE GENOMIC DNA]</scope>
    <source>
        <strain evidence="9 10">LDG1-01</strain>
    </source>
</reference>
<protein>
    <submittedName>
        <fullName evidence="9">Chemotaxis protein</fullName>
    </submittedName>
</protein>
<dbReference type="PANTHER" id="PTHR32089">
    <property type="entry name" value="METHYL-ACCEPTING CHEMOTAXIS PROTEIN MCPB"/>
    <property type="match status" value="1"/>
</dbReference>
<dbReference type="EMBL" id="JAENHO010000003">
    <property type="protein sequence ID" value="MBL7255196.1"/>
    <property type="molecule type" value="Genomic_DNA"/>
</dbReference>
<sequence length="295" mass="29971">MTDAALALIADVCRRAAAGDLEARLPDIGDSPEAVAARAALNNFLDTGDAFLREAGAASTAAAEGRFHRRILTRGLQGAFRHTADQMTTSFKAMSVSADQVAQAAGARVALADELESAVLTVSEQVATAATEMGASANGLADFARDAVSEAERGLTTVTSLRSASDQIRKAVDLINQVAKQTRLLALNATIESARAGEAGLGFSVVAGEVKNLAAETSSSSDEILGQVNTVQDAAADAVAVLEAVTNSIREMSGLVNGIATAVDGGGAPGTAGLSQLAEVLRSEVSRFVATARAS</sequence>
<dbReference type="PROSITE" id="PS50972">
    <property type="entry name" value="PTERIN_BINDING"/>
    <property type="match status" value="1"/>
</dbReference>
<dbReference type="SMART" id="SM00283">
    <property type="entry name" value="MA"/>
    <property type="match status" value="1"/>
</dbReference>
<evidence type="ECO:0000256" key="2">
    <source>
        <dbReference type="ARBA" id="ARBA00022989"/>
    </source>
</evidence>
<evidence type="ECO:0000256" key="5">
    <source>
        <dbReference type="PROSITE-ProRule" id="PRU00284"/>
    </source>
</evidence>
<keyword evidence="2" id="KW-0472">Membrane</keyword>
<dbReference type="InterPro" id="IPR004089">
    <property type="entry name" value="MCPsignal_dom"/>
</dbReference>
<evidence type="ECO:0000313" key="10">
    <source>
        <dbReference type="Proteomes" id="UP000598996"/>
    </source>
</evidence>
<evidence type="ECO:0000256" key="1">
    <source>
        <dbReference type="ARBA" id="ARBA00022692"/>
    </source>
</evidence>
<evidence type="ECO:0000259" key="6">
    <source>
        <dbReference type="PROSITE" id="PS50111"/>
    </source>
</evidence>
<keyword evidence="10" id="KW-1185">Reference proteome</keyword>
<evidence type="ECO:0000256" key="4">
    <source>
        <dbReference type="ARBA" id="ARBA00029447"/>
    </source>
</evidence>
<comment type="caution">
    <text evidence="9">The sequence shown here is derived from an EMBL/GenBank/DDBJ whole genome shotgun (WGS) entry which is preliminary data.</text>
</comment>
<dbReference type="PRINTS" id="PR00260">
    <property type="entry name" value="CHEMTRNSDUCR"/>
</dbReference>